<feature type="region of interest" description="Disordered" evidence="4">
    <location>
        <begin position="1"/>
        <end position="32"/>
    </location>
</feature>
<evidence type="ECO:0000256" key="4">
    <source>
        <dbReference type="SAM" id="MobiDB-lite"/>
    </source>
</evidence>
<keyword evidence="2 5" id="KW-0689">Ribosomal protein</keyword>
<reference evidence="5 6" key="1">
    <citation type="journal article" date="2016" name="Antonie Van Leeuwenhoek">
        <title>Denitratimonas tolerans gen. nov., sp. nov., a denitrifying bacterium isolated from a bioreactor for tannery wastewater treatment.</title>
        <authorList>
            <person name="Han S.I."/>
            <person name="Kim J.O."/>
            <person name="Lee Y.R."/>
            <person name="Ekpeghere K.I."/>
            <person name="Koh S.C."/>
            <person name="Whang K.S."/>
        </authorList>
    </citation>
    <scope>NUCLEOTIDE SEQUENCE [LARGE SCALE GENOMIC DNA]</scope>
    <source>
        <strain evidence="5 6">KACC 17565</strain>
    </source>
</reference>
<dbReference type="InterPro" id="IPR030826">
    <property type="entry name" value="Ribosomal_bTHX/bTHXc/bTHXm"/>
</dbReference>
<dbReference type="EMBL" id="JBBDHC010000015">
    <property type="protein sequence ID" value="MEJ1250098.1"/>
    <property type="molecule type" value="Genomic_DNA"/>
</dbReference>
<name>A0AAW9R8J2_9GAMM</name>
<dbReference type="AlphaFoldDB" id="A0AAW9R8J2"/>
<dbReference type="GO" id="GO:1990904">
    <property type="term" value="C:ribonucleoprotein complex"/>
    <property type="evidence" value="ECO:0007669"/>
    <property type="project" value="UniProtKB-KW"/>
</dbReference>
<keyword evidence="6" id="KW-1185">Reference proteome</keyword>
<dbReference type="Pfam" id="PF17067">
    <property type="entry name" value="RPS31"/>
    <property type="match status" value="1"/>
</dbReference>
<dbReference type="GO" id="GO:0005840">
    <property type="term" value="C:ribosome"/>
    <property type="evidence" value="ECO:0007669"/>
    <property type="project" value="UniProtKB-KW"/>
</dbReference>
<proteinExistence type="inferred from homology"/>
<comment type="caution">
    <text evidence="5">The sequence shown here is derived from an EMBL/GenBank/DDBJ whole genome shotgun (WGS) entry which is preliminary data.</text>
</comment>
<evidence type="ECO:0000256" key="3">
    <source>
        <dbReference type="ARBA" id="ARBA00023274"/>
    </source>
</evidence>
<dbReference type="NCBIfam" id="TIGR04560">
    <property type="entry name" value="ribo_THX"/>
    <property type="match status" value="1"/>
</dbReference>
<organism evidence="5 6">
    <name type="scientific">Denitratimonas tolerans</name>
    <dbReference type="NCBI Taxonomy" id="1338420"/>
    <lineage>
        <taxon>Bacteria</taxon>
        <taxon>Pseudomonadati</taxon>
        <taxon>Pseudomonadota</taxon>
        <taxon>Gammaproteobacteria</taxon>
        <taxon>Lysobacterales</taxon>
        <taxon>Lysobacteraceae</taxon>
        <taxon>Denitratimonas</taxon>
    </lineage>
</organism>
<protein>
    <submittedName>
        <fullName evidence="5">30S ribosomal protein THX</fullName>
    </submittedName>
</protein>
<evidence type="ECO:0000313" key="5">
    <source>
        <dbReference type="EMBL" id="MEJ1250098.1"/>
    </source>
</evidence>
<dbReference type="RefSeq" id="WP_337335801.1">
    <property type="nucleotide sequence ID" value="NZ_JBBDHC010000015.1"/>
</dbReference>
<dbReference type="Proteomes" id="UP001364472">
    <property type="component" value="Unassembled WGS sequence"/>
</dbReference>
<evidence type="ECO:0000256" key="2">
    <source>
        <dbReference type="ARBA" id="ARBA00022980"/>
    </source>
</evidence>
<gene>
    <name evidence="5" type="ORF">WB794_10500</name>
</gene>
<evidence type="ECO:0000313" key="6">
    <source>
        <dbReference type="Proteomes" id="UP001364472"/>
    </source>
</evidence>
<keyword evidence="3" id="KW-0687">Ribonucleoprotein</keyword>
<evidence type="ECO:0000256" key="1">
    <source>
        <dbReference type="ARBA" id="ARBA00010834"/>
    </source>
</evidence>
<sequence length="52" mass="5397">MGKGDRKTAKGKRYSSSYGNTRPHRAASAEAVPVAVVAKAPAARKTAAKKKA</sequence>
<accession>A0AAW9R8J2</accession>
<comment type="similarity">
    <text evidence="1">Belongs to the bacterial ribosomal protein bTHX family.</text>
</comment>